<dbReference type="Pfam" id="PF01429">
    <property type="entry name" value="MBD"/>
    <property type="match status" value="1"/>
</dbReference>
<keyword evidence="3" id="KW-1185">Reference proteome</keyword>
<comment type="caution">
    <text evidence="2">The sequence shown here is derived from an EMBL/GenBank/DDBJ whole genome shotgun (WGS) entry which is preliminary data.</text>
</comment>
<protein>
    <recommendedName>
        <fullName evidence="1">MBD domain-containing protein</fullName>
    </recommendedName>
</protein>
<dbReference type="PROSITE" id="PS50982">
    <property type="entry name" value="MBD"/>
    <property type="match status" value="1"/>
</dbReference>
<dbReference type="InterPro" id="IPR016177">
    <property type="entry name" value="DNA-bd_dom_sf"/>
</dbReference>
<gene>
    <name evidence="2" type="ORF">LARSCL_LOCUS3674</name>
</gene>
<reference evidence="2 3" key="1">
    <citation type="submission" date="2024-04" db="EMBL/GenBank/DDBJ databases">
        <authorList>
            <person name="Rising A."/>
            <person name="Reimegard J."/>
            <person name="Sonavane S."/>
            <person name="Akerstrom W."/>
            <person name="Nylinder S."/>
            <person name="Hedman E."/>
            <person name="Kallberg Y."/>
        </authorList>
    </citation>
    <scope>NUCLEOTIDE SEQUENCE [LARGE SCALE GENOMIC DNA]</scope>
</reference>
<feature type="non-terminal residue" evidence="2">
    <location>
        <position position="1"/>
    </location>
</feature>
<dbReference type="GO" id="GO:0003677">
    <property type="term" value="F:DNA binding"/>
    <property type="evidence" value="ECO:0007669"/>
    <property type="project" value="InterPro"/>
</dbReference>
<organism evidence="2 3">
    <name type="scientific">Larinioides sclopetarius</name>
    <dbReference type="NCBI Taxonomy" id="280406"/>
    <lineage>
        <taxon>Eukaryota</taxon>
        <taxon>Metazoa</taxon>
        <taxon>Ecdysozoa</taxon>
        <taxon>Arthropoda</taxon>
        <taxon>Chelicerata</taxon>
        <taxon>Arachnida</taxon>
        <taxon>Araneae</taxon>
        <taxon>Araneomorphae</taxon>
        <taxon>Entelegynae</taxon>
        <taxon>Araneoidea</taxon>
        <taxon>Araneidae</taxon>
        <taxon>Larinioides</taxon>
    </lineage>
</organism>
<evidence type="ECO:0000313" key="2">
    <source>
        <dbReference type="EMBL" id="CAL1267449.1"/>
    </source>
</evidence>
<sequence>ASEETEDNSEIEEPAGVFWIRKAVPRKNSNRTDVYYYVSGQKTRFRSINEVKQYCEDHQLEYNPNLFNFSGSVLYQGPVKTGSH</sequence>
<dbReference type="InterPro" id="IPR001739">
    <property type="entry name" value="Methyl_CpG_DNA-bd"/>
</dbReference>
<dbReference type="Proteomes" id="UP001497382">
    <property type="component" value="Unassembled WGS sequence"/>
</dbReference>
<name>A0AAV1Z771_9ARAC</name>
<evidence type="ECO:0000313" key="3">
    <source>
        <dbReference type="Proteomes" id="UP001497382"/>
    </source>
</evidence>
<proteinExistence type="predicted"/>
<dbReference type="AlphaFoldDB" id="A0AAV1Z771"/>
<evidence type="ECO:0000259" key="1">
    <source>
        <dbReference type="PROSITE" id="PS50982"/>
    </source>
</evidence>
<feature type="domain" description="MBD" evidence="1">
    <location>
        <begin position="5"/>
        <end position="74"/>
    </location>
</feature>
<dbReference type="EMBL" id="CAXIEN010000028">
    <property type="protein sequence ID" value="CAL1267449.1"/>
    <property type="molecule type" value="Genomic_DNA"/>
</dbReference>
<dbReference type="SUPFAM" id="SSF54171">
    <property type="entry name" value="DNA-binding domain"/>
    <property type="match status" value="1"/>
</dbReference>
<accession>A0AAV1Z771</accession>
<dbReference type="Gene3D" id="3.30.890.10">
    <property type="entry name" value="Methyl-cpg-binding Protein 2, Chain A"/>
    <property type="match status" value="1"/>
</dbReference>